<dbReference type="SMART" id="SM00829">
    <property type="entry name" value="PKS_ER"/>
    <property type="match status" value="1"/>
</dbReference>
<accession>A0ABX5LBT3</accession>
<dbReference type="CDD" id="cd05276">
    <property type="entry name" value="p53_inducible_oxidoreductase"/>
    <property type="match status" value="1"/>
</dbReference>
<proteinExistence type="predicted"/>
<sequence>MEGDRVCGRDHASIVPARAFRECVLGFLAVQCSAGLGRWRKCDVQGTVRSAGDVCERTISSRFGIVKTSISLQIGRSPAERTEACKSGGLLQIGRTPANRTEACTTDGGLQRGPEPCRSGGRVRPRSIALMQAIRVENPGPDSRLVLGEVPTPVPGPGEVLISIAAAGVNRADLGQRGGVYPPPPGASEVLGMEVSGSVVALGPGVTQFREGDEVCALLSGGGYAEYVAVDAGLVLAVPEGVGLVSAAALPETTATIWSNLVMVAGLSAGDTVLIHGGGSGIGTTGIQIAVALGTRVAVTAGSPRKLDACRALGADILINYREEDFVDRIREETGDRGVDVILDPVGGDYLARDLEALGTGGRVVFIGNQSGALGSLDLGVLMRKRGAVHATTLRARPLEERRLIIEQVRSRAWPLVADGTVRPVVDEVIPLAEAERAHERMRHSSHIGKLLLTP</sequence>
<dbReference type="InterPro" id="IPR020843">
    <property type="entry name" value="ER"/>
</dbReference>
<keyword evidence="1" id="KW-0521">NADP</keyword>
<dbReference type="InterPro" id="IPR013154">
    <property type="entry name" value="ADH-like_N"/>
</dbReference>
<dbReference type="Proteomes" id="UP000245674">
    <property type="component" value="Unassembled WGS sequence"/>
</dbReference>
<dbReference type="EMBL" id="QGDV01000012">
    <property type="protein sequence ID" value="PWJ62262.1"/>
    <property type="molecule type" value="Genomic_DNA"/>
</dbReference>
<dbReference type="Gene3D" id="3.40.50.720">
    <property type="entry name" value="NAD(P)-binding Rossmann-like Domain"/>
    <property type="match status" value="1"/>
</dbReference>
<evidence type="ECO:0000256" key="1">
    <source>
        <dbReference type="ARBA" id="ARBA00022857"/>
    </source>
</evidence>
<comment type="caution">
    <text evidence="4">The sequence shown here is derived from an EMBL/GenBank/DDBJ whole genome shotgun (WGS) entry which is preliminary data.</text>
</comment>
<dbReference type="PANTHER" id="PTHR48106">
    <property type="entry name" value="QUINONE OXIDOREDUCTASE PIG3-RELATED"/>
    <property type="match status" value="1"/>
</dbReference>
<dbReference type="SUPFAM" id="SSF50129">
    <property type="entry name" value="GroES-like"/>
    <property type="match status" value="1"/>
</dbReference>
<dbReference type="NCBIfam" id="TIGR02824">
    <property type="entry name" value="quinone_pig3"/>
    <property type="match status" value="1"/>
</dbReference>
<keyword evidence="2" id="KW-0560">Oxidoreductase</keyword>
<dbReference type="InterPro" id="IPR036291">
    <property type="entry name" value="NAD(P)-bd_dom_sf"/>
</dbReference>
<evidence type="ECO:0000256" key="2">
    <source>
        <dbReference type="ARBA" id="ARBA00023002"/>
    </source>
</evidence>
<dbReference type="Gene3D" id="3.90.180.10">
    <property type="entry name" value="Medium-chain alcohol dehydrogenases, catalytic domain"/>
    <property type="match status" value="1"/>
</dbReference>
<organism evidence="4 5">
    <name type="scientific">Rathayibacter iranicus NCPPB 2253 = VKM Ac-1602</name>
    <dbReference type="NCBI Taxonomy" id="1328868"/>
    <lineage>
        <taxon>Bacteria</taxon>
        <taxon>Bacillati</taxon>
        <taxon>Actinomycetota</taxon>
        <taxon>Actinomycetes</taxon>
        <taxon>Micrococcales</taxon>
        <taxon>Microbacteriaceae</taxon>
        <taxon>Rathayibacter</taxon>
    </lineage>
</organism>
<dbReference type="InterPro" id="IPR013149">
    <property type="entry name" value="ADH-like_C"/>
</dbReference>
<gene>
    <name evidence="4" type="ORF">B0H03_11280</name>
</gene>
<name>A0ABX5LBT3_9MICO</name>
<dbReference type="Pfam" id="PF00107">
    <property type="entry name" value="ADH_zinc_N"/>
    <property type="match status" value="1"/>
</dbReference>
<dbReference type="InterPro" id="IPR011032">
    <property type="entry name" value="GroES-like_sf"/>
</dbReference>
<keyword evidence="5" id="KW-1185">Reference proteome</keyword>
<evidence type="ECO:0000259" key="3">
    <source>
        <dbReference type="SMART" id="SM00829"/>
    </source>
</evidence>
<dbReference type="InterPro" id="IPR014189">
    <property type="entry name" value="Quinone_OxRdtase_PIG3"/>
</dbReference>
<dbReference type="Pfam" id="PF08240">
    <property type="entry name" value="ADH_N"/>
    <property type="match status" value="1"/>
</dbReference>
<reference evidence="4 5" key="1">
    <citation type="submission" date="2018-03" db="EMBL/GenBank/DDBJ databases">
        <title>Genomic Encyclopedia of Type Strains, Phase III (KMG-III): the genomes of soil and plant-associated and newly described type strains.</title>
        <authorList>
            <person name="Whitman W."/>
        </authorList>
    </citation>
    <scope>NUCLEOTIDE SEQUENCE [LARGE SCALE GENOMIC DNA]</scope>
    <source>
        <strain evidence="4 5">VKM Ac-1602</strain>
    </source>
</reference>
<feature type="domain" description="Enoyl reductase (ER)" evidence="3">
    <location>
        <begin position="140"/>
        <end position="453"/>
    </location>
</feature>
<evidence type="ECO:0000313" key="5">
    <source>
        <dbReference type="Proteomes" id="UP000245674"/>
    </source>
</evidence>
<protein>
    <submittedName>
        <fullName evidence="4">PIG3 family NAD(P)H quinone oxidoreductase</fullName>
    </submittedName>
</protein>
<dbReference type="PANTHER" id="PTHR48106:SF8">
    <property type="entry name" value="OS02G0805600 PROTEIN"/>
    <property type="match status" value="1"/>
</dbReference>
<dbReference type="SUPFAM" id="SSF51735">
    <property type="entry name" value="NAD(P)-binding Rossmann-fold domains"/>
    <property type="match status" value="1"/>
</dbReference>
<evidence type="ECO:0000313" key="4">
    <source>
        <dbReference type="EMBL" id="PWJ62262.1"/>
    </source>
</evidence>